<proteinExistence type="inferred from homology"/>
<gene>
    <name evidence="3" type="ORF">POI8812_01614</name>
</gene>
<name>A0A2R8AAS0_9RHOB</name>
<comment type="similarity">
    <text evidence="1">Belongs to the Skp family.</text>
</comment>
<sequence>MVRLGAALLALMLMGTMAMGQGRIPPLLLVNPQQVLERSETGRALIAENQEAREALAAESAERSDAFEREEMELTERRGAMEPEAFAALADEFDARVRAARAEQDRAGQQLARDQEAAQARFNALLTPIYSELMRESGAAAVLDIRNVVLANSQLDITREVIRRLDAAAALDDEPADQ</sequence>
<dbReference type="InterPro" id="IPR005632">
    <property type="entry name" value="Chaperone_Skp"/>
</dbReference>
<keyword evidence="2" id="KW-0732">Signal</keyword>
<dbReference type="GO" id="GO:0005829">
    <property type="term" value="C:cytosol"/>
    <property type="evidence" value="ECO:0007669"/>
    <property type="project" value="TreeGrafter"/>
</dbReference>
<dbReference type="PANTHER" id="PTHR35089">
    <property type="entry name" value="CHAPERONE PROTEIN SKP"/>
    <property type="match status" value="1"/>
</dbReference>
<keyword evidence="4" id="KW-1185">Reference proteome</keyword>
<dbReference type="Gene3D" id="3.30.910.20">
    <property type="entry name" value="Skp domain"/>
    <property type="match status" value="1"/>
</dbReference>
<dbReference type="SMART" id="SM00935">
    <property type="entry name" value="OmpH"/>
    <property type="match status" value="1"/>
</dbReference>
<dbReference type="Pfam" id="PF03938">
    <property type="entry name" value="OmpH"/>
    <property type="match status" value="1"/>
</dbReference>
<accession>A0A2R8AAS0</accession>
<dbReference type="Proteomes" id="UP000244932">
    <property type="component" value="Unassembled WGS sequence"/>
</dbReference>
<dbReference type="RefSeq" id="WP_108782017.1">
    <property type="nucleotide sequence ID" value="NZ_OMKW01000002.1"/>
</dbReference>
<dbReference type="EMBL" id="OMKW01000002">
    <property type="protein sequence ID" value="SPF29306.1"/>
    <property type="molecule type" value="Genomic_DNA"/>
</dbReference>
<dbReference type="GO" id="GO:0051082">
    <property type="term" value="F:unfolded protein binding"/>
    <property type="evidence" value="ECO:0007669"/>
    <property type="project" value="InterPro"/>
</dbReference>
<protein>
    <recommendedName>
        <fullName evidence="5">Chaperone protein Skp</fullName>
    </recommendedName>
</protein>
<evidence type="ECO:0000313" key="4">
    <source>
        <dbReference type="Proteomes" id="UP000244932"/>
    </source>
</evidence>
<evidence type="ECO:0000313" key="3">
    <source>
        <dbReference type="EMBL" id="SPF29306.1"/>
    </source>
</evidence>
<dbReference type="InterPro" id="IPR024930">
    <property type="entry name" value="Skp_dom_sf"/>
</dbReference>
<dbReference type="SUPFAM" id="SSF111384">
    <property type="entry name" value="OmpH-like"/>
    <property type="match status" value="1"/>
</dbReference>
<dbReference type="GO" id="GO:0050821">
    <property type="term" value="P:protein stabilization"/>
    <property type="evidence" value="ECO:0007669"/>
    <property type="project" value="TreeGrafter"/>
</dbReference>
<evidence type="ECO:0008006" key="5">
    <source>
        <dbReference type="Google" id="ProtNLM"/>
    </source>
</evidence>
<dbReference type="PANTHER" id="PTHR35089:SF1">
    <property type="entry name" value="CHAPERONE PROTEIN SKP"/>
    <property type="match status" value="1"/>
</dbReference>
<evidence type="ECO:0000256" key="2">
    <source>
        <dbReference type="ARBA" id="ARBA00022729"/>
    </source>
</evidence>
<organism evidence="3 4">
    <name type="scientific">Pontivivens insulae</name>
    <dbReference type="NCBI Taxonomy" id="1639689"/>
    <lineage>
        <taxon>Bacteria</taxon>
        <taxon>Pseudomonadati</taxon>
        <taxon>Pseudomonadota</taxon>
        <taxon>Alphaproteobacteria</taxon>
        <taxon>Rhodobacterales</taxon>
        <taxon>Paracoccaceae</taxon>
        <taxon>Pontivivens</taxon>
    </lineage>
</organism>
<dbReference type="AlphaFoldDB" id="A0A2R8AAS0"/>
<reference evidence="3 4" key="1">
    <citation type="submission" date="2018-03" db="EMBL/GenBank/DDBJ databases">
        <authorList>
            <person name="Keele B.F."/>
        </authorList>
    </citation>
    <scope>NUCLEOTIDE SEQUENCE [LARGE SCALE GENOMIC DNA]</scope>
    <source>
        <strain evidence="3 4">CeCT 8812</strain>
    </source>
</reference>
<evidence type="ECO:0000256" key="1">
    <source>
        <dbReference type="ARBA" id="ARBA00009091"/>
    </source>
</evidence>